<evidence type="ECO:0000256" key="2">
    <source>
        <dbReference type="ARBA" id="ARBA00022679"/>
    </source>
</evidence>
<dbReference type="FunFam" id="3.40.50.150:FF:000057">
    <property type="entry name" value="O-methyltransferase ZRP4"/>
    <property type="match status" value="1"/>
</dbReference>
<keyword evidence="3" id="KW-0949">S-adenosyl-L-methionine</keyword>
<dbReference type="InterPro" id="IPR016461">
    <property type="entry name" value="COMT-like"/>
</dbReference>
<dbReference type="InterPro" id="IPR001077">
    <property type="entry name" value="COMT_C"/>
</dbReference>
<evidence type="ECO:0000256" key="4">
    <source>
        <dbReference type="PIRSR" id="PIRSR005739-1"/>
    </source>
</evidence>
<dbReference type="PROSITE" id="PS51683">
    <property type="entry name" value="SAM_OMT_II"/>
    <property type="match status" value="1"/>
</dbReference>
<dbReference type="InterPro" id="IPR036388">
    <property type="entry name" value="WH-like_DNA-bd_sf"/>
</dbReference>
<dbReference type="EMBL" id="GDJX01004772">
    <property type="protein sequence ID" value="JAT63164.1"/>
    <property type="molecule type" value="Transcribed_RNA"/>
</dbReference>
<evidence type="ECO:0000256" key="1">
    <source>
        <dbReference type="ARBA" id="ARBA00022603"/>
    </source>
</evidence>
<dbReference type="GO" id="GO:0008757">
    <property type="term" value="F:S-adenosylmethionine-dependent methyltransferase activity"/>
    <property type="evidence" value="ECO:0007669"/>
    <property type="project" value="UniProtKB-ARBA"/>
</dbReference>
<dbReference type="CDD" id="cd02440">
    <property type="entry name" value="AdoMet_MTases"/>
    <property type="match status" value="1"/>
</dbReference>
<keyword evidence="2 7" id="KW-0808">Transferase</keyword>
<evidence type="ECO:0000313" key="7">
    <source>
        <dbReference type="EMBL" id="JAT63164.1"/>
    </source>
</evidence>
<dbReference type="SUPFAM" id="SSF53335">
    <property type="entry name" value="S-adenosyl-L-methionine-dependent methyltransferases"/>
    <property type="match status" value="1"/>
</dbReference>
<dbReference type="Gene3D" id="1.10.10.10">
    <property type="entry name" value="Winged helix-like DNA-binding domain superfamily/Winged helix DNA-binding domain"/>
    <property type="match status" value="1"/>
</dbReference>
<dbReference type="FunFam" id="1.10.10.10:FF:000213">
    <property type="entry name" value="Coniferyl alcohol 9-O-methyltransferase"/>
    <property type="match status" value="1"/>
</dbReference>
<organism evidence="7">
    <name type="scientific">Anthurium amnicola</name>
    <dbReference type="NCBI Taxonomy" id="1678845"/>
    <lineage>
        <taxon>Eukaryota</taxon>
        <taxon>Viridiplantae</taxon>
        <taxon>Streptophyta</taxon>
        <taxon>Embryophyta</taxon>
        <taxon>Tracheophyta</taxon>
        <taxon>Spermatophyta</taxon>
        <taxon>Magnoliopsida</taxon>
        <taxon>Liliopsida</taxon>
        <taxon>Araceae</taxon>
        <taxon>Pothoideae</taxon>
        <taxon>Potheae</taxon>
        <taxon>Anthurium</taxon>
    </lineage>
</organism>
<gene>
    <name evidence="7" type="primary">OMT2</name>
    <name evidence="7" type="ORF">g.69384</name>
</gene>
<dbReference type="Gene3D" id="3.40.50.150">
    <property type="entry name" value="Vaccinia Virus protein VP39"/>
    <property type="match status" value="1"/>
</dbReference>
<accession>A0A1D1Z8E5</accession>
<dbReference type="InterPro" id="IPR029063">
    <property type="entry name" value="SAM-dependent_MTases_sf"/>
</dbReference>
<dbReference type="PIRSF" id="PIRSF005739">
    <property type="entry name" value="O-mtase"/>
    <property type="match status" value="1"/>
</dbReference>
<evidence type="ECO:0000259" key="5">
    <source>
        <dbReference type="Pfam" id="PF00891"/>
    </source>
</evidence>
<dbReference type="InterPro" id="IPR036390">
    <property type="entry name" value="WH_DNA-bd_sf"/>
</dbReference>
<protein>
    <submittedName>
        <fullName evidence="7">8-hydroxyquercetin 8-O-methyltransferase</fullName>
    </submittedName>
</protein>
<keyword evidence="1 7" id="KW-0489">Methyltransferase</keyword>
<dbReference type="SUPFAM" id="SSF46785">
    <property type="entry name" value="Winged helix' DNA-binding domain"/>
    <property type="match status" value="1"/>
</dbReference>
<dbReference type="Pfam" id="PF08100">
    <property type="entry name" value="Dimerisation"/>
    <property type="match status" value="1"/>
</dbReference>
<dbReference type="PANTHER" id="PTHR11746">
    <property type="entry name" value="O-METHYLTRANSFERASE"/>
    <property type="match status" value="1"/>
</dbReference>
<dbReference type="Pfam" id="PF00891">
    <property type="entry name" value="Methyltransf_2"/>
    <property type="match status" value="1"/>
</dbReference>
<dbReference type="AlphaFoldDB" id="A0A1D1Z8E5"/>
<dbReference type="GO" id="GO:0046983">
    <property type="term" value="F:protein dimerization activity"/>
    <property type="evidence" value="ECO:0007669"/>
    <property type="project" value="InterPro"/>
</dbReference>
<dbReference type="GO" id="GO:0008171">
    <property type="term" value="F:O-methyltransferase activity"/>
    <property type="evidence" value="ECO:0007669"/>
    <property type="project" value="InterPro"/>
</dbReference>
<feature type="active site" description="Proton acceptor" evidence="4">
    <location>
        <position position="257"/>
    </location>
</feature>
<proteinExistence type="predicted"/>
<dbReference type="GO" id="GO:0032259">
    <property type="term" value="P:methylation"/>
    <property type="evidence" value="ECO:0007669"/>
    <property type="project" value="UniProtKB-KW"/>
</dbReference>
<name>A0A1D1Z8E5_9ARAE</name>
<feature type="domain" description="O-methyltransferase C-terminal" evidence="5">
    <location>
        <begin position="129"/>
        <end position="334"/>
    </location>
</feature>
<dbReference type="InterPro" id="IPR012967">
    <property type="entry name" value="COMT_dimerisation"/>
</dbReference>
<reference evidence="7" key="1">
    <citation type="submission" date="2015-07" db="EMBL/GenBank/DDBJ databases">
        <title>Transcriptome Assembly of Anthurium amnicola.</title>
        <authorList>
            <person name="Suzuki J."/>
        </authorList>
    </citation>
    <scope>NUCLEOTIDE SEQUENCE</scope>
</reference>
<evidence type="ECO:0000259" key="6">
    <source>
        <dbReference type="Pfam" id="PF08100"/>
    </source>
</evidence>
<sequence length="353" mass="38659">MAAVEPSADLLQAQVLAYHHGFSIVRSMALKCAVELGIPEIIHSHGQPMALSELHTALHIDAHKRHALRRLMRLLEHMGCFLRHDHGDGEEAYDLTTFSRLLLKDHPNSCSQMLLTMLAPMYISLWSFVGAWLTGDEPSPFHMAFGKSMWDAAADDPAFNDSVNRSMAGDSGLVGDAVVRECGDAFQGLRTLVDVGGGTGSMARAIAAAFPGLKCTVLDLPHVVASAPAVMDVEFVGGDMFDHIPHADAVLLKCVLHDWDDDDCVKILKQCKAAIPSRGDGGKVFVLEMVVNSSKADPKLTEAQYFFDIGMMLSVEGKERDEAEWRKLFTSAGFTDYKINYNLGLRSLIEVYP</sequence>
<feature type="domain" description="O-methyltransferase dimerisation" evidence="6">
    <location>
        <begin position="19"/>
        <end position="105"/>
    </location>
</feature>
<evidence type="ECO:0000256" key="3">
    <source>
        <dbReference type="ARBA" id="ARBA00022691"/>
    </source>
</evidence>